<evidence type="ECO:0000313" key="2">
    <source>
        <dbReference type="EMBL" id="EDW76773.1"/>
    </source>
</evidence>
<keyword evidence="3" id="KW-1185">Reference proteome</keyword>
<name>B4MXK4_DROWI</name>
<feature type="signal peptide" evidence="1">
    <location>
        <begin position="1"/>
        <end position="17"/>
    </location>
</feature>
<dbReference type="PANTHER" id="PTHR35685">
    <property type="entry name" value="825-OAK-RELATED-RELATED"/>
    <property type="match status" value="1"/>
</dbReference>
<dbReference type="InParanoid" id="B4MXK4"/>
<gene>
    <name evidence="2" type="primary">Dwil\GK20211</name>
    <name evidence="2" type="ORF">Dwil_GK20211</name>
</gene>
<dbReference type="STRING" id="7260.B4MXK4"/>
<feature type="chain" id="PRO_5002818954" evidence="1">
    <location>
        <begin position="18"/>
        <end position="128"/>
    </location>
</feature>
<protein>
    <submittedName>
        <fullName evidence="2">Uncharacterized protein</fullName>
    </submittedName>
</protein>
<keyword evidence="1" id="KW-0732">Signal</keyword>
<dbReference type="eggNOG" id="ENOG502T0YD">
    <property type="taxonomic scope" value="Eukaryota"/>
</dbReference>
<accession>B4MXK4</accession>
<dbReference type="PANTHER" id="PTHR35685:SF2">
    <property type="entry name" value="825-OAK-RELATED"/>
    <property type="match status" value="1"/>
</dbReference>
<dbReference type="AlphaFoldDB" id="B4MXK4"/>
<proteinExistence type="predicted"/>
<dbReference type="HOGENOM" id="CLU_134025_0_0_1"/>
<dbReference type="KEGG" id="dwi:6643110"/>
<sequence>MFKFAALILAVAGCAMAKPGLLAPVASLAYTAPAALVAAPAPVVTATSSQVFARNFNGIATAPVIAPAPVIAKYAVPAPLAAPLAAPLTAAPLAVAGSPILAKYAVPAPLAYSAPLSYAAHAAAPIFI</sequence>
<dbReference type="EMBL" id="CH963876">
    <property type="protein sequence ID" value="EDW76773.1"/>
    <property type="molecule type" value="Genomic_DNA"/>
</dbReference>
<evidence type="ECO:0000313" key="3">
    <source>
        <dbReference type="Proteomes" id="UP000007798"/>
    </source>
</evidence>
<dbReference type="OMA" id="MAIIACV"/>
<organism evidence="2 3">
    <name type="scientific">Drosophila willistoni</name>
    <name type="common">Fruit fly</name>
    <dbReference type="NCBI Taxonomy" id="7260"/>
    <lineage>
        <taxon>Eukaryota</taxon>
        <taxon>Metazoa</taxon>
        <taxon>Ecdysozoa</taxon>
        <taxon>Arthropoda</taxon>
        <taxon>Hexapoda</taxon>
        <taxon>Insecta</taxon>
        <taxon>Pterygota</taxon>
        <taxon>Neoptera</taxon>
        <taxon>Endopterygota</taxon>
        <taxon>Diptera</taxon>
        <taxon>Brachycera</taxon>
        <taxon>Muscomorpha</taxon>
        <taxon>Ephydroidea</taxon>
        <taxon>Drosophilidae</taxon>
        <taxon>Drosophila</taxon>
        <taxon>Sophophora</taxon>
    </lineage>
</organism>
<reference evidence="2 3" key="1">
    <citation type="journal article" date="2007" name="Nature">
        <title>Evolution of genes and genomes on the Drosophila phylogeny.</title>
        <authorList>
            <consortium name="Drosophila 12 Genomes Consortium"/>
            <person name="Clark A.G."/>
            <person name="Eisen M.B."/>
            <person name="Smith D.R."/>
            <person name="Bergman C.M."/>
            <person name="Oliver B."/>
            <person name="Markow T.A."/>
            <person name="Kaufman T.C."/>
            <person name="Kellis M."/>
            <person name="Gelbart W."/>
            <person name="Iyer V.N."/>
            <person name="Pollard D.A."/>
            <person name="Sackton T.B."/>
            <person name="Larracuente A.M."/>
            <person name="Singh N.D."/>
            <person name="Abad J.P."/>
            <person name="Abt D.N."/>
            <person name="Adryan B."/>
            <person name="Aguade M."/>
            <person name="Akashi H."/>
            <person name="Anderson W.W."/>
            <person name="Aquadro C.F."/>
            <person name="Ardell D.H."/>
            <person name="Arguello R."/>
            <person name="Artieri C.G."/>
            <person name="Barbash D.A."/>
            <person name="Barker D."/>
            <person name="Barsanti P."/>
            <person name="Batterham P."/>
            <person name="Batzoglou S."/>
            <person name="Begun D."/>
            <person name="Bhutkar A."/>
            <person name="Blanco E."/>
            <person name="Bosak S.A."/>
            <person name="Bradley R.K."/>
            <person name="Brand A.D."/>
            <person name="Brent M.R."/>
            <person name="Brooks A.N."/>
            <person name="Brown R.H."/>
            <person name="Butlin R.K."/>
            <person name="Caggese C."/>
            <person name="Calvi B.R."/>
            <person name="Bernardo de Carvalho A."/>
            <person name="Caspi A."/>
            <person name="Castrezana S."/>
            <person name="Celniker S.E."/>
            <person name="Chang J.L."/>
            <person name="Chapple C."/>
            <person name="Chatterji S."/>
            <person name="Chinwalla A."/>
            <person name="Civetta A."/>
            <person name="Clifton S.W."/>
            <person name="Comeron J.M."/>
            <person name="Costello J.C."/>
            <person name="Coyne J.A."/>
            <person name="Daub J."/>
            <person name="David R.G."/>
            <person name="Delcher A.L."/>
            <person name="Delehaunty K."/>
            <person name="Do C.B."/>
            <person name="Ebling H."/>
            <person name="Edwards K."/>
            <person name="Eickbush T."/>
            <person name="Evans J.D."/>
            <person name="Filipski A."/>
            <person name="Findeiss S."/>
            <person name="Freyhult E."/>
            <person name="Fulton L."/>
            <person name="Fulton R."/>
            <person name="Garcia A.C."/>
            <person name="Gardiner A."/>
            <person name="Garfield D.A."/>
            <person name="Garvin B.E."/>
            <person name="Gibson G."/>
            <person name="Gilbert D."/>
            <person name="Gnerre S."/>
            <person name="Godfrey J."/>
            <person name="Good R."/>
            <person name="Gotea V."/>
            <person name="Gravely B."/>
            <person name="Greenberg A.J."/>
            <person name="Griffiths-Jones S."/>
            <person name="Gross S."/>
            <person name="Guigo R."/>
            <person name="Gustafson E.A."/>
            <person name="Haerty W."/>
            <person name="Hahn M.W."/>
            <person name="Halligan D.L."/>
            <person name="Halpern A.L."/>
            <person name="Halter G.M."/>
            <person name="Han M.V."/>
            <person name="Heger A."/>
            <person name="Hillier L."/>
            <person name="Hinrichs A.S."/>
            <person name="Holmes I."/>
            <person name="Hoskins R.A."/>
            <person name="Hubisz M.J."/>
            <person name="Hultmark D."/>
            <person name="Huntley M.A."/>
            <person name="Jaffe D.B."/>
            <person name="Jagadeeshan S."/>
            <person name="Jeck W.R."/>
            <person name="Johnson J."/>
            <person name="Jones C.D."/>
            <person name="Jordan W.C."/>
            <person name="Karpen G.H."/>
            <person name="Kataoka E."/>
            <person name="Keightley P.D."/>
            <person name="Kheradpour P."/>
            <person name="Kirkness E.F."/>
            <person name="Koerich L.B."/>
            <person name="Kristiansen K."/>
            <person name="Kudrna D."/>
            <person name="Kulathinal R.J."/>
            <person name="Kumar S."/>
            <person name="Kwok R."/>
            <person name="Lander E."/>
            <person name="Langley C.H."/>
            <person name="Lapoint R."/>
            <person name="Lazzaro B.P."/>
            <person name="Lee S.J."/>
            <person name="Levesque L."/>
            <person name="Li R."/>
            <person name="Lin C.F."/>
            <person name="Lin M.F."/>
            <person name="Lindblad-Toh K."/>
            <person name="Llopart A."/>
            <person name="Long M."/>
            <person name="Low L."/>
            <person name="Lozovsky E."/>
            <person name="Lu J."/>
            <person name="Luo M."/>
            <person name="Machado C.A."/>
            <person name="Makalowski W."/>
            <person name="Marzo M."/>
            <person name="Matsuda M."/>
            <person name="Matzkin L."/>
            <person name="McAllister B."/>
            <person name="McBride C.S."/>
            <person name="McKernan B."/>
            <person name="McKernan K."/>
            <person name="Mendez-Lago M."/>
            <person name="Minx P."/>
            <person name="Mollenhauer M.U."/>
            <person name="Montooth K."/>
            <person name="Mount S.M."/>
            <person name="Mu X."/>
            <person name="Myers E."/>
            <person name="Negre B."/>
            <person name="Newfeld S."/>
            <person name="Nielsen R."/>
            <person name="Noor M.A."/>
            <person name="O'Grady P."/>
            <person name="Pachter L."/>
            <person name="Papaceit M."/>
            <person name="Parisi M.J."/>
            <person name="Parisi M."/>
            <person name="Parts L."/>
            <person name="Pedersen J.S."/>
            <person name="Pesole G."/>
            <person name="Phillippy A.M."/>
            <person name="Ponting C.P."/>
            <person name="Pop M."/>
            <person name="Porcelli D."/>
            <person name="Powell J.R."/>
            <person name="Prohaska S."/>
            <person name="Pruitt K."/>
            <person name="Puig M."/>
            <person name="Quesneville H."/>
            <person name="Ram K.R."/>
            <person name="Rand D."/>
            <person name="Rasmussen M.D."/>
            <person name="Reed L.K."/>
            <person name="Reenan R."/>
            <person name="Reily A."/>
            <person name="Remington K.A."/>
            <person name="Rieger T.T."/>
            <person name="Ritchie M.G."/>
            <person name="Robin C."/>
            <person name="Rogers Y.H."/>
            <person name="Rohde C."/>
            <person name="Rozas J."/>
            <person name="Rubenfield M.J."/>
            <person name="Ruiz A."/>
            <person name="Russo S."/>
            <person name="Salzberg S.L."/>
            <person name="Sanchez-Gracia A."/>
            <person name="Saranga D.J."/>
            <person name="Sato H."/>
            <person name="Schaeffer S.W."/>
            <person name="Schatz M.C."/>
            <person name="Schlenke T."/>
            <person name="Schwartz R."/>
            <person name="Segarra C."/>
            <person name="Singh R.S."/>
            <person name="Sirot L."/>
            <person name="Sirota M."/>
            <person name="Sisneros N.B."/>
            <person name="Smith C.D."/>
            <person name="Smith T.F."/>
            <person name="Spieth J."/>
            <person name="Stage D.E."/>
            <person name="Stark A."/>
            <person name="Stephan W."/>
            <person name="Strausberg R.L."/>
            <person name="Strempel S."/>
            <person name="Sturgill D."/>
            <person name="Sutton G."/>
            <person name="Sutton G.G."/>
            <person name="Tao W."/>
            <person name="Teichmann S."/>
            <person name="Tobari Y.N."/>
            <person name="Tomimura Y."/>
            <person name="Tsolas J.M."/>
            <person name="Valente V.L."/>
            <person name="Venter E."/>
            <person name="Venter J.C."/>
            <person name="Vicario S."/>
            <person name="Vieira F.G."/>
            <person name="Vilella A.J."/>
            <person name="Villasante A."/>
            <person name="Walenz B."/>
            <person name="Wang J."/>
            <person name="Wasserman M."/>
            <person name="Watts T."/>
            <person name="Wilson D."/>
            <person name="Wilson R.K."/>
            <person name="Wing R.A."/>
            <person name="Wolfner M.F."/>
            <person name="Wong A."/>
            <person name="Wong G.K."/>
            <person name="Wu C.I."/>
            <person name="Wu G."/>
            <person name="Yamamoto D."/>
            <person name="Yang H.P."/>
            <person name="Yang S.P."/>
            <person name="Yorke J.A."/>
            <person name="Yoshida K."/>
            <person name="Zdobnov E."/>
            <person name="Zhang P."/>
            <person name="Zhang Y."/>
            <person name="Zimin A.V."/>
            <person name="Baldwin J."/>
            <person name="Abdouelleil A."/>
            <person name="Abdulkadir J."/>
            <person name="Abebe A."/>
            <person name="Abera B."/>
            <person name="Abreu J."/>
            <person name="Acer S.C."/>
            <person name="Aftuck L."/>
            <person name="Alexander A."/>
            <person name="An P."/>
            <person name="Anderson E."/>
            <person name="Anderson S."/>
            <person name="Arachi H."/>
            <person name="Azer M."/>
            <person name="Bachantsang P."/>
            <person name="Barry A."/>
            <person name="Bayul T."/>
            <person name="Berlin A."/>
            <person name="Bessette D."/>
            <person name="Bloom T."/>
            <person name="Blye J."/>
            <person name="Boguslavskiy L."/>
            <person name="Bonnet C."/>
            <person name="Boukhgalter B."/>
            <person name="Bourzgui I."/>
            <person name="Brown A."/>
            <person name="Cahill P."/>
            <person name="Channer S."/>
            <person name="Cheshatsang Y."/>
            <person name="Chuda L."/>
            <person name="Citroen M."/>
            <person name="Collymore A."/>
            <person name="Cooke P."/>
            <person name="Costello M."/>
            <person name="D'Aco K."/>
            <person name="Daza R."/>
            <person name="De Haan G."/>
            <person name="DeGray S."/>
            <person name="DeMaso C."/>
            <person name="Dhargay N."/>
            <person name="Dooley K."/>
            <person name="Dooley E."/>
            <person name="Doricent M."/>
            <person name="Dorje P."/>
            <person name="Dorjee K."/>
            <person name="Dupes A."/>
            <person name="Elong R."/>
            <person name="Falk J."/>
            <person name="Farina A."/>
            <person name="Faro S."/>
            <person name="Ferguson D."/>
            <person name="Fisher S."/>
            <person name="Foley C.D."/>
            <person name="Franke A."/>
            <person name="Friedrich D."/>
            <person name="Gadbois L."/>
            <person name="Gearin G."/>
            <person name="Gearin C.R."/>
            <person name="Giannoukos G."/>
            <person name="Goode T."/>
            <person name="Graham J."/>
            <person name="Grandbois E."/>
            <person name="Grewal S."/>
            <person name="Gyaltsen K."/>
            <person name="Hafez N."/>
            <person name="Hagos B."/>
            <person name="Hall J."/>
            <person name="Henson C."/>
            <person name="Hollinger A."/>
            <person name="Honan T."/>
            <person name="Huard M.D."/>
            <person name="Hughes L."/>
            <person name="Hurhula B."/>
            <person name="Husby M.E."/>
            <person name="Kamat A."/>
            <person name="Kanga B."/>
            <person name="Kashin S."/>
            <person name="Khazanovich D."/>
            <person name="Kisner P."/>
            <person name="Lance K."/>
            <person name="Lara M."/>
            <person name="Lee W."/>
            <person name="Lennon N."/>
            <person name="Letendre F."/>
            <person name="LeVine R."/>
            <person name="Lipovsky A."/>
            <person name="Liu X."/>
            <person name="Liu J."/>
            <person name="Liu S."/>
            <person name="Lokyitsang T."/>
            <person name="Lokyitsang Y."/>
            <person name="Lubonja R."/>
            <person name="Lui A."/>
            <person name="MacDonald P."/>
            <person name="Magnisalis V."/>
            <person name="Maru K."/>
            <person name="Matthews C."/>
            <person name="McCusker W."/>
            <person name="McDonough S."/>
            <person name="Mehta T."/>
            <person name="Meldrim J."/>
            <person name="Meneus L."/>
            <person name="Mihai O."/>
            <person name="Mihalev A."/>
            <person name="Mihova T."/>
            <person name="Mittelman R."/>
            <person name="Mlenga V."/>
            <person name="Montmayeur A."/>
            <person name="Mulrain L."/>
            <person name="Navidi A."/>
            <person name="Naylor J."/>
            <person name="Negash T."/>
            <person name="Nguyen T."/>
            <person name="Nguyen N."/>
            <person name="Nicol R."/>
            <person name="Norbu C."/>
            <person name="Norbu N."/>
            <person name="Novod N."/>
            <person name="O'Neill B."/>
            <person name="Osman S."/>
            <person name="Markiewicz E."/>
            <person name="Oyono O.L."/>
            <person name="Patti C."/>
            <person name="Phunkhang P."/>
            <person name="Pierre F."/>
            <person name="Priest M."/>
            <person name="Raghuraman S."/>
            <person name="Rege F."/>
            <person name="Reyes R."/>
            <person name="Rise C."/>
            <person name="Rogov P."/>
            <person name="Ross K."/>
            <person name="Ryan E."/>
            <person name="Settipalli S."/>
            <person name="Shea T."/>
            <person name="Sherpa N."/>
            <person name="Shi L."/>
            <person name="Shih D."/>
            <person name="Sparrow T."/>
            <person name="Spaulding J."/>
            <person name="Stalker J."/>
            <person name="Stange-Thomann N."/>
            <person name="Stavropoulos S."/>
            <person name="Stone C."/>
            <person name="Strader C."/>
            <person name="Tesfaye S."/>
            <person name="Thomson T."/>
            <person name="Thoulutsang Y."/>
            <person name="Thoulutsang D."/>
            <person name="Topham K."/>
            <person name="Topping I."/>
            <person name="Tsamla T."/>
            <person name="Vassiliev H."/>
            <person name="Vo A."/>
            <person name="Wangchuk T."/>
            <person name="Wangdi T."/>
            <person name="Weiand M."/>
            <person name="Wilkinson J."/>
            <person name="Wilson A."/>
            <person name="Yadav S."/>
            <person name="Young G."/>
            <person name="Yu Q."/>
            <person name="Zembek L."/>
            <person name="Zhong D."/>
            <person name="Zimmer A."/>
            <person name="Zwirko Z."/>
            <person name="Jaffe D.B."/>
            <person name="Alvarez P."/>
            <person name="Brockman W."/>
            <person name="Butler J."/>
            <person name="Chin C."/>
            <person name="Gnerre S."/>
            <person name="Grabherr M."/>
            <person name="Kleber M."/>
            <person name="Mauceli E."/>
            <person name="MacCallum I."/>
        </authorList>
    </citation>
    <scope>NUCLEOTIDE SEQUENCE [LARGE SCALE GENOMIC DNA]</scope>
    <source>
        <strain evidence="3">Tucson 14030-0811.24</strain>
    </source>
</reference>
<evidence type="ECO:0000256" key="1">
    <source>
        <dbReference type="SAM" id="SignalP"/>
    </source>
</evidence>
<dbReference type="Proteomes" id="UP000007798">
    <property type="component" value="Unassembled WGS sequence"/>
</dbReference>